<evidence type="ECO:0000313" key="4">
    <source>
        <dbReference type="Proteomes" id="UP000727857"/>
    </source>
</evidence>
<keyword evidence="1" id="KW-1133">Transmembrane helix</keyword>
<feature type="transmembrane region" description="Helical" evidence="1">
    <location>
        <begin position="223"/>
        <end position="242"/>
    </location>
</feature>
<sequence>MKKTLTILTIFFALAAAFFITAACAERHNAYAADVDSSTDAEAVENIREELESEVDKNLSGLINSELENYFAELDKGSLSVGNSFRELIESVLSGENPLTPDTVLHAIAEAVTGSLSGILLTMITIVVLSLLGGLGESLSSGFAKSGTSQLIYWSVYGGIVVTLGFAINGVITDAREAINGIASLINYTFPVFVTLLTALGGTGGVSVLAPVTLMINGAVSGIILSVVMPLFYATVVFTVVGNMSDNVRLGKLTKALKSVGGWILGITFGVITTVVAIQGIVGAGMDTIVLKSAKFALSSYIPILGGYLSEGFDLVLASCILIKNAFGLSVFVILLSIVIAPLVKILLLSLALKLVAGLIEPVSDSKISELLYSTASNLNLLLSACAGMAFIVFIILLLVIGAFNAGVV</sequence>
<keyword evidence="1" id="KW-0812">Transmembrane</keyword>
<reference evidence="3" key="2">
    <citation type="journal article" date="2021" name="PeerJ">
        <title>Extensive microbial diversity within the chicken gut microbiome revealed by metagenomics and culture.</title>
        <authorList>
            <person name="Gilroy R."/>
            <person name="Ravi A."/>
            <person name="Getino M."/>
            <person name="Pursley I."/>
            <person name="Horton D.L."/>
            <person name="Alikhan N.F."/>
            <person name="Baker D."/>
            <person name="Gharbi K."/>
            <person name="Hall N."/>
            <person name="Watson M."/>
            <person name="Adriaenssens E.M."/>
            <person name="Foster-Nyarko E."/>
            <person name="Jarju S."/>
            <person name="Secka A."/>
            <person name="Antonio M."/>
            <person name="Oren A."/>
            <person name="Chaudhuri R.R."/>
            <person name="La Ragione R."/>
            <person name="Hildebrand F."/>
            <person name="Pallen M.J."/>
        </authorList>
    </citation>
    <scope>NUCLEOTIDE SEQUENCE</scope>
    <source>
        <strain evidence="3">517</strain>
    </source>
</reference>
<comment type="caution">
    <text evidence="3">The sequence shown here is derived from an EMBL/GenBank/DDBJ whole genome shotgun (WGS) entry which is preliminary data.</text>
</comment>
<keyword evidence="2" id="KW-0732">Signal</keyword>
<accession>A0A940IDI9</accession>
<dbReference type="InterPro" id="IPR014194">
    <property type="entry name" value="Spore_III_AE"/>
</dbReference>
<feature type="chain" id="PRO_5037036921" evidence="2">
    <location>
        <begin position="26"/>
        <end position="409"/>
    </location>
</feature>
<name>A0A940IDI9_9FIRM</name>
<gene>
    <name evidence="3" type="ORF">IAB16_04500</name>
</gene>
<evidence type="ECO:0000256" key="1">
    <source>
        <dbReference type="SAM" id="Phobius"/>
    </source>
</evidence>
<dbReference type="Pfam" id="PF09546">
    <property type="entry name" value="Spore_III_AE"/>
    <property type="match status" value="1"/>
</dbReference>
<feature type="transmembrane region" description="Helical" evidence="1">
    <location>
        <begin position="192"/>
        <end position="216"/>
    </location>
</feature>
<feature type="transmembrane region" description="Helical" evidence="1">
    <location>
        <begin position="380"/>
        <end position="404"/>
    </location>
</feature>
<protein>
    <submittedName>
        <fullName evidence="3">Stage III sporulation protein AE</fullName>
    </submittedName>
</protein>
<proteinExistence type="predicted"/>
<dbReference type="AlphaFoldDB" id="A0A940IDI9"/>
<evidence type="ECO:0000256" key="2">
    <source>
        <dbReference type="SAM" id="SignalP"/>
    </source>
</evidence>
<dbReference type="Proteomes" id="UP000727857">
    <property type="component" value="Unassembled WGS sequence"/>
</dbReference>
<feature type="signal peptide" evidence="2">
    <location>
        <begin position="1"/>
        <end position="25"/>
    </location>
</feature>
<organism evidence="3 4">
    <name type="scientific">Candidatus Stercoripulliclostridium pullicola</name>
    <dbReference type="NCBI Taxonomy" id="2840953"/>
    <lineage>
        <taxon>Bacteria</taxon>
        <taxon>Bacillati</taxon>
        <taxon>Bacillota</taxon>
        <taxon>Clostridia</taxon>
        <taxon>Eubacteriales</taxon>
        <taxon>Candidatus Stercoripulliclostridium</taxon>
    </lineage>
</organism>
<dbReference type="EMBL" id="JADINF010000113">
    <property type="protein sequence ID" value="MBO8424257.1"/>
    <property type="molecule type" value="Genomic_DNA"/>
</dbReference>
<reference evidence="3" key="1">
    <citation type="submission" date="2020-10" db="EMBL/GenBank/DDBJ databases">
        <authorList>
            <person name="Gilroy R."/>
        </authorList>
    </citation>
    <scope>NUCLEOTIDE SEQUENCE</scope>
    <source>
        <strain evidence="3">517</strain>
    </source>
</reference>
<feature type="transmembrane region" description="Helical" evidence="1">
    <location>
        <begin position="262"/>
        <end position="282"/>
    </location>
</feature>
<evidence type="ECO:0000313" key="3">
    <source>
        <dbReference type="EMBL" id="MBO8424257.1"/>
    </source>
</evidence>
<dbReference type="PROSITE" id="PS51257">
    <property type="entry name" value="PROKAR_LIPOPROTEIN"/>
    <property type="match status" value="1"/>
</dbReference>
<feature type="transmembrane region" description="Helical" evidence="1">
    <location>
        <begin position="289"/>
        <end position="309"/>
    </location>
</feature>
<keyword evidence="1" id="KW-0472">Membrane</keyword>
<feature type="transmembrane region" description="Helical" evidence="1">
    <location>
        <begin position="151"/>
        <end position="172"/>
    </location>
</feature>
<feature type="transmembrane region" description="Helical" evidence="1">
    <location>
        <begin position="119"/>
        <end position="139"/>
    </location>
</feature>